<evidence type="ECO:0000313" key="2">
    <source>
        <dbReference type="Proteomes" id="UP001160390"/>
    </source>
</evidence>
<dbReference type="Proteomes" id="UP001160390">
    <property type="component" value="Unassembled WGS sequence"/>
</dbReference>
<name>A0AA35MDX6_9HYPO</name>
<comment type="caution">
    <text evidence="1">The sequence shown here is derived from an EMBL/GenBank/DDBJ whole genome shotgun (WGS) entry which is preliminary data.</text>
</comment>
<sequence length="210" mass="24110">MTVEFDIEVTASLDSLLGYVLRVRDTLLFGLLFFAGFQLLLEFFSKGCQLVLKIFSESRQLIPRLFLAHDGLSLCLLFVGGHQYLRLIAPLEMLPESIDQIGTIPSSEGLIRGEIFPGNLATSTRTAAEHQMRVAVEVREHARCHKRIWHPLNGRRLNFFNFFKLKMGWHLLVCIRELKIYCRCFQLRVSVSIEGLRIIRLDIPFGAFVD</sequence>
<dbReference type="AlphaFoldDB" id="A0AA35MDX6"/>
<reference evidence="1" key="1">
    <citation type="submission" date="2023-01" db="EMBL/GenBank/DDBJ databases">
        <authorList>
            <person name="Piombo E."/>
        </authorList>
    </citation>
    <scope>NUCLEOTIDE SEQUENCE</scope>
</reference>
<gene>
    <name evidence="1" type="ORF">CCHLO57077_00013243</name>
</gene>
<evidence type="ECO:0000313" key="1">
    <source>
        <dbReference type="EMBL" id="CAI6095202.1"/>
    </source>
</evidence>
<proteinExistence type="predicted"/>
<protein>
    <submittedName>
        <fullName evidence="1">Uncharacterized protein</fullName>
    </submittedName>
</protein>
<keyword evidence="2" id="KW-1185">Reference proteome</keyword>
<accession>A0AA35MDX6</accession>
<organism evidence="1 2">
    <name type="scientific">Clonostachys chloroleuca</name>
    <dbReference type="NCBI Taxonomy" id="1926264"/>
    <lineage>
        <taxon>Eukaryota</taxon>
        <taxon>Fungi</taxon>
        <taxon>Dikarya</taxon>
        <taxon>Ascomycota</taxon>
        <taxon>Pezizomycotina</taxon>
        <taxon>Sordariomycetes</taxon>
        <taxon>Hypocreomycetidae</taxon>
        <taxon>Hypocreales</taxon>
        <taxon>Bionectriaceae</taxon>
        <taxon>Clonostachys</taxon>
    </lineage>
</organism>
<dbReference type="EMBL" id="CABFNP030001262">
    <property type="protein sequence ID" value="CAI6095202.1"/>
    <property type="molecule type" value="Genomic_DNA"/>
</dbReference>